<keyword evidence="2" id="KW-1185">Reference proteome</keyword>
<evidence type="ECO:0000313" key="1">
    <source>
        <dbReference type="EMBL" id="KAG0414728.1"/>
    </source>
</evidence>
<organism evidence="1 2">
    <name type="scientific">Ixodes persulcatus</name>
    <name type="common">Taiga tick</name>
    <dbReference type="NCBI Taxonomy" id="34615"/>
    <lineage>
        <taxon>Eukaryota</taxon>
        <taxon>Metazoa</taxon>
        <taxon>Ecdysozoa</taxon>
        <taxon>Arthropoda</taxon>
        <taxon>Chelicerata</taxon>
        <taxon>Arachnida</taxon>
        <taxon>Acari</taxon>
        <taxon>Parasitiformes</taxon>
        <taxon>Ixodida</taxon>
        <taxon>Ixodoidea</taxon>
        <taxon>Ixodidae</taxon>
        <taxon>Ixodinae</taxon>
        <taxon>Ixodes</taxon>
    </lineage>
</organism>
<comment type="caution">
    <text evidence="1">The sequence shown here is derived from an EMBL/GenBank/DDBJ whole genome shotgun (WGS) entry which is preliminary data.</text>
</comment>
<dbReference type="Proteomes" id="UP000805193">
    <property type="component" value="Unassembled WGS sequence"/>
</dbReference>
<accession>A0AC60P6G6</accession>
<dbReference type="EMBL" id="JABSTQ010011152">
    <property type="protein sequence ID" value="KAG0414728.1"/>
    <property type="molecule type" value="Genomic_DNA"/>
</dbReference>
<reference evidence="1 2" key="1">
    <citation type="journal article" date="2020" name="Cell">
        <title>Large-Scale Comparative Analyses of Tick Genomes Elucidate Their Genetic Diversity and Vector Capacities.</title>
        <authorList>
            <consortium name="Tick Genome and Microbiome Consortium (TIGMIC)"/>
            <person name="Jia N."/>
            <person name="Wang J."/>
            <person name="Shi W."/>
            <person name="Du L."/>
            <person name="Sun Y."/>
            <person name="Zhan W."/>
            <person name="Jiang J.F."/>
            <person name="Wang Q."/>
            <person name="Zhang B."/>
            <person name="Ji P."/>
            <person name="Bell-Sakyi L."/>
            <person name="Cui X.M."/>
            <person name="Yuan T.T."/>
            <person name="Jiang B.G."/>
            <person name="Yang W.F."/>
            <person name="Lam T.T."/>
            <person name="Chang Q.C."/>
            <person name="Ding S.J."/>
            <person name="Wang X.J."/>
            <person name="Zhu J.G."/>
            <person name="Ruan X.D."/>
            <person name="Zhao L."/>
            <person name="Wei J.T."/>
            <person name="Ye R.Z."/>
            <person name="Que T.C."/>
            <person name="Du C.H."/>
            <person name="Zhou Y.H."/>
            <person name="Cheng J.X."/>
            <person name="Dai P.F."/>
            <person name="Guo W.B."/>
            <person name="Han X.H."/>
            <person name="Huang E.J."/>
            <person name="Li L.F."/>
            <person name="Wei W."/>
            <person name="Gao Y.C."/>
            <person name="Liu J.Z."/>
            <person name="Shao H.Z."/>
            <person name="Wang X."/>
            <person name="Wang C.C."/>
            <person name="Yang T.C."/>
            <person name="Huo Q.B."/>
            <person name="Li W."/>
            <person name="Chen H.Y."/>
            <person name="Chen S.E."/>
            <person name="Zhou L.G."/>
            <person name="Ni X.B."/>
            <person name="Tian J.H."/>
            <person name="Sheng Y."/>
            <person name="Liu T."/>
            <person name="Pan Y.S."/>
            <person name="Xia L.Y."/>
            <person name="Li J."/>
            <person name="Zhao F."/>
            <person name="Cao W.C."/>
        </authorList>
    </citation>
    <scope>NUCLEOTIDE SEQUENCE [LARGE SCALE GENOMIC DNA]</scope>
    <source>
        <strain evidence="1">Iper-2018</strain>
    </source>
</reference>
<evidence type="ECO:0000313" key="2">
    <source>
        <dbReference type="Proteomes" id="UP000805193"/>
    </source>
</evidence>
<name>A0AC60P6G6_IXOPE</name>
<gene>
    <name evidence="1" type="ORF">HPB47_008099</name>
</gene>
<proteinExistence type="predicted"/>
<sequence length="223" mass="24430">MGMVLPKQLGFHMLPKLRDNRRPEVTSERPALVRMDVSAEQAADAASHGGHCLFRIRANKHRSNPFRARTGMPDDVHGHFPGIVPAIQCGPNGCANDPVNCVGGPPRRTSVASAAQRRHAGSGGVPLPRFPGLSRRSSSVSPASEEQKKREEARGRAITLTVRQLPPPPRRLWQQTTVQSTVCFRECEGPIQYRLEGKRSPTLPKREKRSSLTSGRRLGVAAC</sequence>
<protein>
    <submittedName>
        <fullName evidence="1">Uncharacterized protein</fullName>
    </submittedName>
</protein>